<reference evidence="2 3" key="1">
    <citation type="submission" date="2024-02" db="EMBL/GenBank/DDBJ databases">
        <title>Deinococcus caeni NBRC 101312.</title>
        <authorList>
            <person name="Ichikawa N."/>
            <person name="Katano-Makiyama Y."/>
            <person name="Hidaka K."/>
        </authorList>
    </citation>
    <scope>NUCLEOTIDE SEQUENCE [LARGE SCALE GENOMIC DNA]</scope>
    <source>
        <strain evidence="2 3">NBRC 101312</strain>
    </source>
</reference>
<dbReference type="RefSeq" id="WP_345446470.1">
    <property type="nucleotide sequence ID" value="NZ_BAABQU010000044.1"/>
</dbReference>
<evidence type="ECO:0000259" key="1">
    <source>
        <dbReference type="Pfam" id="PF00534"/>
    </source>
</evidence>
<proteinExistence type="predicted"/>
<feature type="domain" description="Glycosyl transferase family 1" evidence="1">
    <location>
        <begin position="195"/>
        <end position="338"/>
    </location>
</feature>
<dbReference type="CDD" id="cd03811">
    <property type="entry name" value="GT4_GT28_WabH-like"/>
    <property type="match status" value="1"/>
</dbReference>
<comment type="caution">
    <text evidence="2">The sequence shown here is derived from an EMBL/GenBank/DDBJ whole genome shotgun (WGS) entry which is preliminary data.</text>
</comment>
<evidence type="ECO:0000313" key="2">
    <source>
        <dbReference type="EMBL" id="GAA5441301.1"/>
    </source>
</evidence>
<dbReference type="PANTHER" id="PTHR12526:SF630">
    <property type="entry name" value="GLYCOSYLTRANSFERASE"/>
    <property type="match status" value="1"/>
</dbReference>
<dbReference type="EMBL" id="BAABQU010000044">
    <property type="protein sequence ID" value="GAA5441301.1"/>
    <property type="molecule type" value="Genomic_DNA"/>
</dbReference>
<gene>
    <name evidence="2" type="primary">pglJ_2</name>
    <name evidence="2" type="ORF">Dcae01_02837</name>
</gene>
<accession>A0ABP9UKG9</accession>
<keyword evidence="3" id="KW-1185">Reference proteome</keyword>
<dbReference type="Gene3D" id="3.40.50.2000">
    <property type="entry name" value="Glycogen Phosphorylase B"/>
    <property type="match status" value="2"/>
</dbReference>
<dbReference type="Proteomes" id="UP001423409">
    <property type="component" value="Unassembled WGS sequence"/>
</dbReference>
<dbReference type="InterPro" id="IPR001296">
    <property type="entry name" value="Glyco_trans_1"/>
</dbReference>
<dbReference type="SUPFAM" id="SSF53756">
    <property type="entry name" value="UDP-Glycosyltransferase/glycogen phosphorylase"/>
    <property type="match status" value="1"/>
</dbReference>
<dbReference type="Pfam" id="PF00534">
    <property type="entry name" value="Glycos_transf_1"/>
    <property type="match status" value="1"/>
</dbReference>
<evidence type="ECO:0000313" key="3">
    <source>
        <dbReference type="Proteomes" id="UP001423409"/>
    </source>
</evidence>
<dbReference type="PANTHER" id="PTHR12526">
    <property type="entry name" value="GLYCOSYLTRANSFERASE"/>
    <property type="match status" value="1"/>
</dbReference>
<name>A0ABP9UKG9_9DEIO</name>
<protein>
    <submittedName>
        <fullName evidence="2">N-acetylgalactosamine-N, N'-diacetylbacillosaminyl-diphospho-undecaprenol 4-alpha-N-acetylgalactosaminyltransferase</fullName>
    </submittedName>
</protein>
<sequence>MKAVFILPSLAGGGAERVVLDISRALNVDPEIEVTLFVMKKKGVLINQLPENTNIVFGSESESSIRALDFENFRIFIRLLAIALKNDSIIGGMETYPTYFGFIVSGVLRKRFISWIHTDIGQYLLLQPKWHTYMNLLIYKKIHLVVLPSNTAQSSFTELTNGSRRSMVISNPINIKKINEKACLNIPVQHRLIFSKPVIVGIGRLSTHKNFRQLIEAHSILKSMGMDYNLLILGEGEERQKLEEFAHANGVGDSVFLLGFVENPYKYLKKSSVLAVPSKLEGFSLTIAEALALDVPVVSNDCPSGPRELLLDGELGDLITTGDSRAMAHALRNVLENSICRSTSHAVQKFDLNEVTSQWKNLIMGK</sequence>
<organism evidence="2 3">
    <name type="scientific">Deinococcus caeni</name>
    <dbReference type="NCBI Taxonomy" id="569127"/>
    <lineage>
        <taxon>Bacteria</taxon>
        <taxon>Thermotogati</taxon>
        <taxon>Deinococcota</taxon>
        <taxon>Deinococci</taxon>
        <taxon>Deinococcales</taxon>
        <taxon>Deinococcaceae</taxon>
        <taxon>Deinococcus</taxon>
    </lineage>
</organism>